<evidence type="ECO:0000256" key="2">
    <source>
        <dbReference type="ARBA" id="ARBA00010400"/>
    </source>
</evidence>
<evidence type="ECO:0000256" key="5">
    <source>
        <dbReference type="RuleBase" id="RU367124"/>
    </source>
</evidence>
<keyword evidence="8" id="KW-1185">Reference proteome</keyword>
<reference evidence="7" key="1">
    <citation type="submission" date="2023-04" db="EMBL/GenBank/DDBJ databases">
        <title>Phytophthora lilii NBRC 32176.</title>
        <authorList>
            <person name="Ichikawa N."/>
            <person name="Sato H."/>
            <person name="Tonouchi N."/>
        </authorList>
    </citation>
    <scope>NUCLEOTIDE SEQUENCE</scope>
    <source>
        <strain evidence="7">NBRC 32176</strain>
    </source>
</reference>
<sequence>MNLNDNLGDDTFNDLDDEEEFDDDDDDHFVVTQIKQREVGIRKLYITITLSAMLVSWRSLKQNSKSTELWFGYIDDYYICETEVQVYYSRPSFQHRSHQSVDVISTTPATEPPECTVRSPTAESVSHPISIDSGVLSHERRHLLLMSYSLSNLLSNTQCSRTQENRRANTRMRLHLIVKLAAVAHLASLATTSASDNANVITSDLETGAHDLATYGSIVLPKRMLRTLDEEEEDRTNLVSSLATKFKDSRQISAFGKARSTIG</sequence>
<name>A0A9W6WTG7_9STRA</name>
<dbReference type="Pfam" id="PF16810">
    <property type="entry name" value="RXLR"/>
    <property type="match status" value="1"/>
</dbReference>
<feature type="region of interest" description="Disordered" evidence="6">
    <location>
        <begin position="1"/>
        <end position="23"/>
    </location>
</feature>
<keyword evidence="3 5" id="KW-0964">Secreted</keyword>
<proteinExistence type="inferred from homology"/>
<protein>
    <recommendedName>
        <fullName evidence="5">RxLR effector protein</fullName>
    </recommendedName>
</protein>
<evidence type="ECO:0000256" key="6">
    <source>
        <dbReference type="SAM" id="MobiDB-lite"/>
    </source>
</evidence>
<dbReference type="EMBL" id="BSXW01000617">
    <property type="protein sequence ID" value="GMF26616.1"/>
    <property type="molecule type" value="Genomic_DNA"/>
</dbReference>
<keyword evidence="4" id="KW-0732">Signal</keyword>
<comment type="similarity">
    <text evidence="2 5">Belongs to the RxLR effector family.</text>
</comment>
<evidence type="ECO:0000256" key="3">
    <source>
        <dbReference type="ARBA" id="ARBA00022525"/>
    </source>
</evidence>
<organism evidence="7 8">
    <name type="scientific">Phytophthora lilii</name>
    <dbReference type="NCBI Taxonomy" id="2077276"/>
    <lineage>
        <taxon>Eukaryota</taxon>
        <taxon>Sar</taxon>
        <taxon>Stramenopiles</taxon>
        <taxon>Oomycota</taxon>
        <taxon>Peronosporomycetes</taxon>
        <taxon>Peronosporales</taxon>
        <taxon>Peronosporaceae</taxon>
        <taxon>Phytophthora</taxon>
    </lineage>
</organism>
<dbReference type="AlphaFoldDB" id="A0A9W6WTG7"/>
<comment type="subcellular location">
    <subcellularLocation>
        <location evidence="1 5">Secreted</location>
    </subcellularLocation>
</comment>
<evidence type="ECO:0000256" key="1">
    <source>
        <dbReference type="ARBA" id="ARBA00004613"/>
    </source>
</evidence>
<evidence type="ECO:0000256" key="4">
    <source>
        <dbReference type="ARBA" id="ARBA00022729"/>
    </source>
</evidence>
<comment type="function">
    <text evidence="5">Effector that suppresses plant defense responses during pathogen infection.</text>
</comment>
<comment type="caution">
    <text evidence="7">The sequence shown here is derived from an EMBL/GenBank/DDBJ whole genome shotgun (WGS) entry which is preliminary data.</text>
</comment>
<accession>A0A9W6WTG7</accession>
<feature type="compositionally biased region" description="Acidic residues" evidence="6">
    <location>
        <begin position="7"/>
        <end position="23"/>
    </location>
</feature>
<gene>
    <name evidence="7" type="ORF">Plil01_001107300</name>
</gene>
<dbReference type="Proteomes" id="UP001165083">
    <property type="component" value="Unassembled WGS sequence"/>
</dbReference>
<evidence type="ECO:0000313" key="7">
    <source>
        <dbReference type="EMBL" id="GMF26616.1"/>
    </source>
</evidence>
<comment type="domain">
    <text evidence="5">The RxLR-dEER motif acts to carry the protein into the host cell cytoplasm through binding to cell surface phosphatidylinositol-3-phosphate.</text>
</comment>
<dbReference type="InterPro" id="IPR031825">
    <property type="entry name" value="RXLR"/>
</dbReference>
<evidence type="ECO:0000313" key="8">
    <source>
        <dbReference type="Proteomes" id="UP001165083"/>
    </source>
</evidence>